<evidence type="ECO:0000256" key="6">
    <source>
        <dbReference type="ARBA" id="ARBA00023180"/>
    </source>
</evidence>
<dbReference type="EMBL" id="JBFDAA010000015">
    <property type="protein sequence ID" value="KAL1117955.1"/>
    <property type="molecule type" value="Genomic_DNA"/>
</dbReference>
<evidence type="ECO:0000313" key="13">
    <source>
        <dbReference type="Proteomes" id="UP001558652"/>
    </source>
</evidence>
<accession>A0ABD0Y5K6</accession>
<comment type="subunit">
    <text evidence="10">Interacts (via lumenal domain) with lysosomal protein MFSD1; the interaction starts while both proteins are still in the endoplasmic reticulum and is required for stabilization of MFSD1 in lysosomes but has no direct effect on its targeting to lysosomes or transporter activity.</text>
</comment>
<dbReference type="PANTHER" id="PTHR31981:SF1">
    <property type="entry name" value="GLYCOSYLATED LYSOSOMAL MEMBRANE PROTEIN"/>
    <property type="match status" value="1"/>
</dbReference>
<comment type="similarity">
    <text evidence="1">Belongs to the GLMP family.</text>
</comment>
<keyword evidence="3" id="KW-0732">Signal</keyword>
<gene>
    <name evidence="12" type="ORF">AAG570_004266</name>
</gene>
<evidence type="ECO:0000256" key="3">
    <source>
        <dbReference type="ARBA" id="ARBA00022729"/>
    </source>
</evidence>
<feature type="transmembrane region" description="Helical" evidence="11">
    <location>
        <begin position="397"/>
        <end position="422"/>
    </location>
</feature>
<evidence type="ECO:0000256" key="4">
    <source>
        <dbReference type="ARBA" id="ARBA00022989"/>
    </source>
</evidence>
<evidence type="ECO:0000256" key="1">
    <source>
        <dbReference type="ARBA" id="ARBA00010599"/>
    </source>
</evidence>
<dbReference type="AlphaFoldDB" id="A0ABD0Y5K6"/>
<name>A0ABD0Y5K6_9HEMI</name>
<keyword evidence="7" id="KW-0458">Lysosome</keyword>
<evidence type="ECO:0008006" key="14">
    <source>
        <dbReference type="Google" id="ProtNLM"/>
    </source>
</evidence>
<comment type="caution">
    <text evidence="12">The sequence shown here is derived from an EMBL/GenBank/DDBJ whole genome shotgun (WGS) entry which is preliminary data.</text>
</comment>
<evidence type="ECO:0000256" key="8">
    <source>
        <dbReference type="ARBA" id="ARBA00024176"/>
    </source>
</evidence>
<dbReference type="Proteomes" id="UP001558652">
    <property type="component" value="Unassembled WGS sequence"/>
</dbReference>
<reference evidence="12 13" key="1">
    <citation type="submission" date="2024-07" db="EMBL/GenBank/DDBJ databases">
        <title>Chromosome-level genome assembly of the water stick insect Ranatra chinensis (Heteroptera: Nepidae).</title>
        <authorList>
            <person name="Liu X."/>
        </authorList>
    </citation>
    <scope>NUCLEOTIDE SEQUENCE [LARGE SCALE GENOMIC DNA]</scope>
    <source>
        <strain evidence="12">Cailab_2021Rc</strain>
        <tissue evidence="12">Muscle</tissue>
    </source>
</reference>
<dbReference type="Pfam" id="PF15065">
    <property type="entry name" value="NCU-G1"/>
    <property type="match status" value="1"/>
</dbReference>
<keyword evidence="4 11" id="KW-1133">Transmembrane helix</keyword>
<sequence length="436" mass="47892">MTVVRQQISHPNLQKVISFRDRSNLVFKSTPIMRRLLDAVLFLCCFAGVITLERKMSTTLNPGCGPTCDDTGTVVVYTRAEGLADVVHHLWSTVGGRPTFMVAVTPNPSQLSIDWERFIEDHAPPGSITFEPQLPTTVFAFVIDKLIEFTDVNNTGRMDEMRSDVRISRLDMLEWTLATLDNSSTSFEGRFKPKGTPGLVTIKLNAFGEEGHGDLLPHLYHSSNSSQVDIVLDSVPNSFHGEPHAHTRRLALKLVAAAAPAHSPVRIVARRSLDDEHSPGVFEVTEVLASNRHSDFGGYLQWKNVSYNWAEGRTMTNSTVLQNYAVALASESDVGGTLVGALLGSPVNGSDMTPVTFSAFNVSIGAKDDNYYTKTNYATWTLLVGVGQPVEEQFSTIILAILIVGLGLPTLLIIFGICCIIVRRFTKRTNEIILSQ</sequence>
<dbReference type="PANTHER" id="PTHR31981">
    <property type="entry name" value="GLYCOSYLATED LYSOSOMAL MEMBRANE PROTEIN"/>
    <property type="match status" value="1"/>
</dbReference>
<dbReference type="InterPro" id="IPR029382">
    <property type="entry name" value="NCU-G1"/>
</dbReference>
<proteinExistence type="inferred from homology"/>
<organism evidence="12 13">
    <name type="scientific">Ranatra chinensis</name>
    <dbReference type="NCBI Taxonomy" id="642074"/>
    <lineage>
        <taxon>Eukaryota</taxon>
        <taxon>Metazoa</taxon>
        <taxon>Ecdysozoa</taxon>
        <taxon>Arthropoda</taxon>
        <taxon>Hexapoda</taxon>
        <taxon>Insecta</taxon>
        <taxon>Pterygota</taxon>
        <taxon>Neoptera</taxon>
        <taxon>Paraneoptera</taxon>
        <taxon>Hemiptera</taxon>
        <taxon>Heteroptera</taxon>
        <taxon>Panheteroptera</taxon>
        <taxon>Nepomorpha</taxon>
        <taxon>Nepidae</taxon>
        <taxon>Ranatrinae</taxon>
        <taxon>Ranatra</taxon>
    </lineage>
</organism>
<keyword evidence="5 11" id="KW-0472">Membrane</keyword>
<evidence type="ECO:0000256" key="11">
    <source>
        <dbReference type="SAM" id="Phobius"/>
    </source>
</evidence>
<protein>
    <recommendedName>
        <fullName evidence="14">Glycosylated lysosomal membrane protein</fullName>
    </recommendedName>
</protein>
<keyword evidence="6" id="KW-0325">Glycoprotein</keyword>
<evidence type="ECO:0000256" key="7">
    <source>
        <dbReference type="ARBA" id="ARBA00023228"/>
    </source>
</evidence>
<evidence type="ECO:0000256" key="10">
    <source>
        <dbReference type="ARBA" id="ARBA00044960"/>
    </source>
</evidence>
<comment type="function">
    <text evidence="8">Required to protect lysosomal transporter MFSD1 from lysosomal proteolysis and for MFSD1 lysosomal localization.</text>
</comment>
<keyword evidence="13" id="KW-1185">Reference proteome</keyword>
<keyword evidence="2 11" id="KW-0812">Transmembrane</keyword>
<dbReference type="GO" id="GO:0005765">
    <property type="term" value="C:lysosomal membrane"/>
    <property type="evidence" value="ECO:0007669"/>
    <property type="project" value="UniProtKB-SubCell"/>
</dbReference>
<evidence type="ECO:0000256" key="9">
    <source>
        <dbReference type="ARBA" id="ARBA00024189"/>
    </source>
</evidence>
<comment type="subcellular location">
    <subcellularLocation>
        <location evidence="9">Lysosome membrane</location>
        <topology evidence="9">Single-pass type I membrane protein</topology>
        <orientation evidence="9">Lumenal side</orientation>
    </subcellularLocation>
</comment>
<evidence type="ECO:0000256" key="2">
    <source>
        <dbReference type="ARBA" id="ARBA00022692"/>
    </source>
</evidence>
<evidence type="ECO:0000313" key="12">
    <source>
        <dbReference type="EMBL" id="KAL1117955.1"/>
    </source>
</evidence>
<evidence type="ECO:0000256" key="5">
    <source>
        <dbReference type="ARBA" id="ARBA00023136"/>
    </source>
</evidence>